<gene>
    <name evidence="2" type="ORF">ACFSBI_10250</name>
</gene>
<dbReference type="Pfam" id="PF12680">
    <property type="entry name" value="SnoaL_2"/>
    <property type="match status" value="1"/>
</dbReference>
<evidence type="ECO:0000259" key="1">
    <source>
        <dbReference type="Pfam" id="PF12680"/>
    </source>
</evidence>
<reference evidence="3" key="1">
    <citation type="journal article" date="2019" name="Int. J. Syst. Evol. Microbiol.">
        <title>The Global Catalogue of Microorganisms (GCM) 10K type strain sequencing project: providing services to taxonomists for standard genome sequencing and annotation.</title>
        <authorList>
            <consortium name="The Broad Institute Genomics Platform"/>
            <consortium name="The Broad Institute Genome Sequencing Center for Infectious Disease"/>
            <person name="Wu L."/>
            <person name="Ma J."/>
        </authorList>
    </citation>
    <scope>NUCLEOTIDE SEQUENCE [LARGE SCALE GENOMIC DNA]</scope>
    <source>
        <strain evidence="3">CGMCC 1.12471</strain>
    </source>
</reference>
<evidence type="ECO:0000313" key="3">
    <source>
        <dbReference type="Proteomes" id="UP001597347"/>
    </source>
</evidence>
<proteinExistence type="predicted"/>
<dbReference type="Gene3D" id="3.10.450.50">
    <property type="match status" value="1"/>
</dbReference>
<protein>
    <submittedName>
        <fullName evidence="2">Nuclear transport factor 2 family protein</fullName>
    </submittedName>
</protein>
<comment type="caution">
    <text evidence="2">The sequence shown here is derived from an EMBL/GenBank/DDBJ whole genome shotgun (WGS) entry which is preliminary data.</text>
</comment>
<name>A0ABW4LIP5_9MICO</name>
<dbReference type="SUPFAM" id="SSF54427">
    <property type="entry name" value="NTF2-like"/>
    <property type="match status" value="1"/>
</dbReference>
<dbReference type="InterPro" id="IPR032710">
    <property type="entry name" value="NTF2-like_dom_sf"/>
</dbReference>
<accession>A0ABW4LIP5</accession>
<sequence>MTDRAAAAAWADGYERAWRAADPALLDGLFTPDAVYRRSPVEPPVVGLEAIRGIWAEDEGAVFDLETEVVAAEGDRAVIRSRVHYRDPDQEYVDLWVLRFAEDGLAVEFEEWPYWPGRGYTAAQER</sequence>
<dbReference type="EMBL" id="JBHUEA010000014">
    <property type="protein sequence ID" value="MFD1721934.1"/>
    <property type="molecule type" value="Genomic_DNA"/>
</dbReference>
<keyword evidence="3" id="KW-1185">Reference proteome</keyword>
<organism evidence="2 3">
    <name type="scientific">Amnibacterium endophyticum</name>
    <dbReference type="NCBI Taxonomy" id="2109337"/>
    <lineage>
        <taxon>Bacteria</taxon>
        <taxon>Bacillati</taxon>
        <taxon>Actinomycetota</taxon>
        <taxon>Actinomycetes</taxon>
        <taxon>Micrococcales</taxon>
        <taxon>Microbacteriaceae</taxon>
        <taxon>Amnibacterium</taxon>
    </lineage>
</organism>
<evidence type="ECO:0000313" key="2">
    <source>
        <dbReference type="EMBL" id="MFD1721934.1"/>
    </source>
</evidence>
<dbReference type="RefSeq" id="WP_377934605.1">
    <property type="nucleotide sequence ID" value="NZ_JBHUEA010000014.1"/>
</dbReference>
<feature type="domain" description="SnoaL-like" evidence="1">
    <location>
        <begin position="14"/>
        <end position="108"/>
    </location>
</feature>
<dbReference type="Proteomes" id="UP001597347">
    <property type="component" value="Unassembled WGS sequence"/>
</dbReference>
<dbReference type="InterPro" id="IPR037401">
    <property type="entry name" value="SnoaL-like"/>
</dbReference>